<protein>
    <submittedName>
        <fullName evidence="2">Uncharacterized protein</fullName>
    </submittedName>
</protein>
<accession>A0ABR2TR78</accession>
<gene>
    <name evidence="2" type="ORF">V6N11_015145</name>
</gene>
<evidence type="ECO:0000313" key="3">
    <source>
        <dbReference type="Proteomes" id="UP001396334"/>
    </source>
</evidence>
<name>A0ABR2TR78_9ROSI</name>
<dbReference type="Proteomes" id="UP001396334">
    <property type="component" value="Unassembled WGS sequence"/>
</dbReference>
<feature type="region of interest" description="Disordered" evidence="1">
    <location>
        <begin position="20"/>
        <end position="40"/>
    </location>
</feature>
<reference evidence="2 3" key="1">
    <citation type="journal article" date="2024" name="G3 (Bethesda)">
        <title>Genome assembly of Hibiscus sabdariffa L. provides insights into metabolisms of medicinal natural products.</title>
        <authorList>
            <person name="Kim T."/>
        </authorList>
    </citation>
    <scope>NUCLEOTIDE SEQUENCE [LARGE SCALE GENOMIC DNA]</scope>
    <source>
        <strain evidence="2">TK-2024</strain>
        <tissue evidence="2">Old leaves</tissue>
    </source>
</reference>
<comment type="caution">
    <text evidence="2">The sequence shown here is derived from an EMBL/GenBank/DDBJ whole genome shotgun (WGS) entry which is preliminary data.</text>
</comment>
<sequence length="214" mass="23353">MLRLSPKTLALSAVQRQTAASRSAKPWMREQHGSTGGEPTTTLTKLSTLAHTPNLRASLGHLPRADGVGVGLGFGLGLGLVGGQGLEALPREKKRMLSAKKRAIEADLFEAILVFVKTPVDLELRVGMFEDGEFWREGGGGFIVFSRGLVGCLFNVNQIEGALVRAGWGSLDVCDCEVEMIANCHVPTSHYSHRINLQIFHGIHYMIYLQQLFI</sequence>
<evidence type="ECO:0000256" key="1">
    <source>
        <dbReference type="SAM" id="MobiDB-lite"/>
    </source>
</evidence>
<dbReference type="EMBL" id="JBBPBN010000004">
    <property type="protein sequence ID" value="KAK9039963.1"/>
    <property type="molecule type" value="Genomic_DNA"/>
</dbReference>
<keyword evidence="3" id="KW-1185">Reference proteome</keyword>
<proteinExistence type="predicted"/>
<evidence type="ECO:0000313" key="2">
    <source>
        <dbReference type="EMBL" id="KAK9039963.1"/>
    </source>
</evidence>
<organism evidence="2 3">
    <name type="scientific">Hibiscus sabdariffa</name>
    <name type="common">roselle</name>
    <dbReference type="NCBI Taxonomy" id="183260"/>
    <lineage>
        <taxon>Eukaryota</taxon>
        <taxon>Viridiplantae</taxon>
        <taxon>Streptophyta</taxon>
        <taxon>Embryophyta</taxon>
        <taxon>Tracheophyta</taxon>
        <taxon>Spermatophyta</taxon>
        <taxon>Magnoliopsida</taxon>
        <taxon>eudicotyledons</taxon>
        <taxon>Gunneridae</taxon>
        <taxon>Pentapetalae</taxon>
        <taxon>rosids</taxon>
        <taxon>malvids</taxon>
        <taxon>Malvales</taxon>
        <taxon>Malvaceae</taxon>
        <taxon>Malvoideae</taxon>
        <taxon>Hibiscus</taxon>
    </lineage>
</organism>